<dbReference type="SUPFAM" id="SSF56436">
    <property type="entry name" value="C-type lectin-like"/>
    <property type="match status" value="1"/>
</dbReference>
<keyword evidence="8" id="KW-1185">Reference proteome</keyword>
<feature type="signal peptide" evidence="5">
    <location>
        <begin position="1"/>
        <end position="23"/>
    </location>
</feature>
<evidence type="ECO:0000256" key="3">
    <source>
        <dbReference type="ARBA" id="ARBA00022729"/>
    </source>
</evidence>
<name>A0AAD9P6M1_RIDPI</name>
<dbReference type="InterPro" id="IPR016186">
    <property type="entry name" value="C-type_lectin-like/link_sf"/>
</dbReference>
<dbReference type="Pfam" id="PF00059">
    <property type="entry name" value="Lectin_C"/>
    <property type="match status" value="1"/>
</dbReference>
<dbReference type="GO" id="GO:0008083">
    <property type="term" value="F:growth factor activity"/>
    <property type="evidence" value="ECO:0007669"/>
    <property type="project" value="TreeGrafter"/>
</dbReference>
<comment type="caution">
    <text evidence="7">The sequence shown here is derived from an EMBL/GenBank/DDBJ whole genome shotgun (WGS) entry which is preliminary data.</text>
</comment>
<evidence type="ECO:0000256" key="1">
    <source>
        <dbReference type="ARBA" id="ARBA00004613"/>
    </source>
</evidence>
<evidence type="ECO:0000256" key="4">
    <source>
        <dbReference type="ARBA" id="ARBA00022734"/>
    </source>
</evidence>
<dbReference type="Proteomes" id="UP001209878">
    <property type="component" value="Unassembled WGS sequence"/>
</dbReference>
<accession>A0AAD9P6M1</accession>
<keyword evidence="4" id="KW-0430">Lectin</keyword>
<dbReference type="SMART" id="SM00034">
    <property type="entry name" value="CLECT"/>
    <property type="match status" value="1"/>
</dbReference>
<feature type="domain" description="C-type lectin" evidence="6">
    <location>
        <begin position="97"/>
        <end position="221"/>
    </location>
</feature>
<proteinExistence type="predicted"/>
<protein>
    <recommendedName>
        <fullName evidence="6">C-type lectin domain-containing protein</fullName>
    </recommendedName>
</protein>
<keyword evidence="2" id="KW-0964">Secreted</keyword>
<comment type="subcellular location">
    <subcellularLocation>
        <location evidence="1">Secreted</location>
    </subcellularLocation>
</comment>
<evidence type="ECO:0000313" key="7">
    <source>
        <dbReference type="EMBL" id="KAK2189148.1"/>
    </source>
</evidence>
<dbReference type="GO" id="GO:0030246">
    <property type="term" value="F:carbohydrate binding"/>
    <property type="evidence" value="ECO:0007669"/>
    <property type="project" value="UniProtKB-KW"/>
</dbReference>
<dbReference type="Gene3D" id="3.10.100.10">
    <property type="entry name" value="Mannose-Binding Protein A, subunit A"/>
    <property type="match status" value="1"/>
</dbReference>
<dbReference type="PANTHER" id="PTHR22799:SF1">
    <property type="entry name" value="C-TYPE LECTIN DOMAIN FAMILY 11 MEMBER A"/>
    <property type="match status" value="1"/>
</dbReference>
<sequence length="223" mass="25677">MSVPRLVVWTCPVWIVLLGRLAAQPTTTMCSASDNNDRQVSLLEETHSTLQSIDRRLQEQIERQTSLIKETNSMLMSIGKTLQDQNEGVKCRQTNDENRTCYKFVLSKVIRSKARAYCQGFRNGGDLVSIESENEQIFLAELILETKHDCPMVYTSGREVKRGAWVWEATGRPFNYTAWSVDPPEPDNSGGICYIWNHIRVKGWMTWDDWNDYEKACFICELP</sequence>
<dbReference type="AlphaFoldDB" id="A0AAD9P6M1"/>
<dbReference type="GO" id="GO:0005615">
    <property type="term" value="C:extracellular space"/>
    <property type="evidence" value="ECO:0007669"/>
    <property type="project" value="TreeGrafter"/>
</dbReference>
<reference evidence="7" key="1">
    <citation type="journal article" date="2023" name="Mol. Biol. Evol.">
        <title>Third-Generation Sequencing Reveals the Adaptive Role of the Epigenome in Three Deep-Sea Polychaetes.</title>
        <authorList>
            <person name="Perez M."/>
            <person name="Aroh O."/>
            <person name="Sun Y."/>
            <person name="Lan Y."/>
            <person name="Juniper S.K."/>
            <person name="Young C.R."/>
            <person name="Angers B."/>
            <person name="Qian P.Y."/>
        </authorList>
    </citation>
    <scope>NUCLEOTIDE SEQUENCE</scope>
    <source>
        <strain evidence="7">R07B-5</strain>
    </source>
</reference>
<dbReference type="InterPro" id="IPR001304">
    <property type="entry name" value="C-type_lectin-like"/>
</dbReference>
<dbReference type="PANTHER" id="PTHR22799">
    <property type="entry name" value="TETRANECTIN-RELATED"/>
    <property type="match status" value="1"/>
</dbReference>
<evidence type="ECO:0000259" key="6">
    <source>
        <dbReference type="PROSITE" id="PS50041"/>
    </source>
</evidence>
<keyword evidence="3 5" id="KW-0732">Signal</keyword>
<evidence type="ECO:0000256" key="2">
    <source>
        <dbReference type="ARBA" id="ARBA00022525"/>
    </source>
</evidence>
<gene>
    <name evidence="7" type="ORF">NP493_114g02014</name>
</gene>
<dbReference type="InterPro" id="IPR051663">
    <property type="entry name" value="CLec_Tetranectin-domain"/>
</dbReference>
<feature type="chain" id="PRO_5041968454" description="C-type lectin domain-containing protein" evidence="5">
    <location>
        <begin position="24"/>
        <end position="223"/>
    </location>
</feature>
<evidence type="ECO:0000256" key="5">
    <source>
        <dbReference type="SAM" id="SignalP"/>
    </source>
</evidence>
<dbReference type="EMBL" id="JAODUO010000113">
    <property type="protein sequence ID" value="KAK2189148.1"/>
    <property type="molecule type" value="Genomic_DNA"/>
</dbReference>
<evidence type="ECO:0000313" key="8">
    <source>
        <dbReference type="Proteomes" id="UP001209878"/>
    </source>
</evidence>
<organism evidence="7 8">
    <name type="scientific">Ridgeia piscesae</name>
    <name type="common">Tubeworm</name>
    <dbReference type="NCBI Taxonomy" id="27915"/>
    <lineage>
        <taxon>Eukaryota</taxon>
        <taxon>Metazoa</taxon>
        <taxon>Spiralia</taxon>
        <taxon>Lophotrochozoa</taxon>
        <taxon>Annelida</taxon>
        <taxon>Polychaeta</taxon>
        <taxon>Sedentaria</taxon>
        <taxon>Canalipalpata</taxon>
        <taxon>Sabellida</taxon>
        <taxon>Siboglinidae</taxon>
        <taxon>Ridgeia</taxon>
    </lineage>
</organism>
<dbReference type="InterPro" id="IPR016187">
    <property type="entry name" value="CTDL_fold"/>
</dbReference>
<dbReference type="PROSITE" id="PS50041">
    <property type="entry name" value="C_TYPE_LECTIN_2"/>
    <property type="match status" value="1"/>
</dbReference>
<dbReference type="CDD" id="cd00037">
    <property type="entry name" value="CLECT"/>
    <property type="match status" value="1"/>
</dbReference>